<dbReference type="GO" id="GO:0030246">
    <property type="term" value="F:carbohydrate binding"/>
    <property type="evidence" value="ECO:0007669"/>
    <property type="project" value="UniProtKB-KW"/>
</dbReference>
<evidence type="ECO:0000256" key="1">
    <source>
        <dbReference type="ARBA" id="ARBA00022734"/>
    </source>
</evidence>
<organism evidence="4 5">
    <name type="scientific">Globodera rostochiensis</name>
    <name type="common">Golden nematode worm</name>
    <name type="synonym">Heterodera rostochiensis</name>
    <dbReference type="NCBI Taxonomy" id="31243"/>
    <lineage>
        <taxon>Eukaryota</taxon>
        <taxon>Metazoa</taxon>
        <taxon>Ecdysozoa</taxon>
        <taxon>Nematoda</taxon>
        <taxon>Chromadorea</taxon>
        <taxon>Rhabditida</taxon>
        <taxon>Tylenchina</taxon>
        <taxon>Tylenchomorpha</taxon>
        <taxon>Tylenchoidea</taxon>
        <taxon>Heteroderidae</taxon>
        <taxon>Heteroderinae</taxon>
        <taxon>Globodera</taxon>
    </lineage>
</organism>
<accession>A0A914H4V9</accession>
<dbReference type="InterPro" id="IPR001079">
    <property type="entry name" value="Galectin_CRD"/>
</dbReference>
<name>A0A914H4V9_GLORO</name>
<evidence type="ECO:0000313" key="5">
    <source>
        <dbReference type="WBParaSite" id="Gr19_v10_g14007.t1"/>
    </source>
</evidence>
<proteinExistence type="predicted"/>
<evidence type="ECO:0000313" key="4">
    <source>
        <dbReference type="Proteomes" id="UP000887572"/>
    </source>
</evidence>
<protein>
    <submittedName>
        <fullName evidence="5">Galectin domain-containing protein</fullName>
    </submittedName>
</protein>
<sequence length="996" mass="113144">MRFLNIWVKIFTTFLVPTLSNGQLSTNPFYLTDGQNGVKSIPYRATDQCMPKMEAKHGKTYGLSFRLHSQGEHCDDGLLICYPGMLMRHYSTGIGSSAFKVKGTFQVGNEKNGSVFPKMRGFFGGKMTVTDTERLRAWDKLILITMFFFTEKKPFIDNESNLQNQFQKQFLNGAFLREHTGLWMLGLDVLPSMEKENVKLFIARNCSCSMEAWTFPIVLPGELPAKIVIKAITDDKLNNITVELLHGDEMDKDGNVLMKITIGTTDDLTVILPGTADPPNVIKGIRLHHKGHIMRLEIYLLEYCYAISLNGNRLGGLFWPKHWWNRKEVKSIKLSGQMLLLVGPRVDALVSNEFKNISLPPVELSLPLNFNGVGEPAIVINAINVINIMVELLHEDATGKDGDVLMKITIGKTDDLKVMLLGTTPIVFNGRRLPNGSSKILLKIYLLEYCYAISLNGNRLGGLFWPKHWWNRKEVKSIKLNGQMLLLEDPRVEYNKKSHPPVSLPFFWPIDAFREHSTFLFRVQLLNPSKGFKIIFSNNSTFDGITDQTAFVVQVADLKRVELGVYYGGKAHPEQANRKDLSFTPGDVYEFFISVSKSFYGILLNGENLFENYTNSMPFCDIKFVRVEGDAVVLEEPELHVPPVEKVYAHALNNTLLNYGDKIILNCTLNRIGKIMKIYLQNKDERCSKNYSDVAVLMLEISSLEKPICSHHLHKEKAAGISTENVTRSKHQFLIHPFTETTVVEILMGEDGFYGKTMDRWWYKLCPYYNPKNINISTMPIPPWTIDHITVNSPPFDTLQIWVEKASSNAEELLSMFGRNQVPWKRINFTQVIKKEGVDSVNYSVFVNITLEGGLKPNSEVRINFFNEALEFHDLFGTTLLRVTLRKNTLSFNSFVNQNKTWSEPEQNNNLEKLLPPNLYFKIDVHETDGKAEFAVTLNGQDKDVDQKVLKYKCPDNVHVPGIQYITVEHENGTLAAGSAELEVRCSSEVTCVNKQ</sequence>
<dbReference type="Proteomes" id="UP000887572">
    <property type="component" value="Unplaced"/>
</dbReference>
<evidence type="ECO:0000256" key="2">
    <source>
        <dbReference type="SAM" id="SignalP"/>
    </source>
</evidence>
<dbReference type="Gene3D" id="2.60.120.200">
    <property type="match status" value="1"/>
</dbReference>
<keyword evidence="1" id="KW-0430">Lectin</keyword>
<reference evidence="5" key="1">
    <citation type="submission" date="2022-11" db="UniProtKB">
        <authorList>
            <consortium name="WormBaseParasite"/>
        </authorList>
    </citation>
    <scope>IDENTIFICATION</scope>
</reference>
<dbReference type="Pfam" id="PF00337">
    <property type="entry name" value="Gal-bind_lectin"/>
    <property type="match status" value="1"/>
</dbReference>
<evidence type="ECO:0000259" key="3">
    <source>
        <dbReference type="PROSITE" id="PS51304"/>
    </source>
</evidence>
<dbReference type="WBParaSite" id="Gr19_v10_g14007.t1">
    <property type="protein sequence ID" value="Gr19_v10_g14007.t1"/>
    <property type="gene ID" value="Gr19_v10_g14007"/>
</dbReference>
<keyword evidence="4" id="KW-1185">Reference proteome</keyword>
<feature type="chain" id="PRO_5037110968" evidence="2">
    <location>
        <begin position="23"/>
        <end position="996"/>
    </location>
</feature>
<dbReference type="AlphaFoldDB" id="A0A914H4V9"/>
<feature type="signal peptide" evidence="2">
    <location>
        <begin position="1"/>
        <end position="22"/>
    </location>
</feature>
<feature type="domain" description="Galectin" evidence="3">
    <location>
        <begin position="505"/>
        <end position="640"/>
    </location>
</feature>
<dbReference type="PROSITE" id="PS51304">
    <property type="entry name" value="GALECTIN"/>
    <property type="match status" value="1"/>
</dbReference>
<keyword evidence="2" id="KW-0732">Signal</keyword>